<sequence>MKGKGAVPVCNEDEAAPRPGSFAPRSLARGMVVAAVLLLGFSGGCAMGASSRLVLFSEVHGTVLKDGVPVAGAEIRQEAVWSDNKDEIPARVATSDGNGRFSFPALEHAAGALRVVPHQPVILQKLFIRYNGVDYPAWRHTKNSYEENSELDGRRMDLVCELSREPDFEGTHYGICRAS</sequence>
<organism evidence="3 4">
    <name type="scientific">Rhodanobacter umsongensis</name>
    <dbReference type="NCBI Taxonomy" id="633153"/>
    <lineage>
        <taxon>Bacteria</taxon>
        <taxon>Pseudomonadati</taxon>
        <taxon>Pseudomonadota</taxon>
        <taxon>Gammaproteobacteria</taxon>
        <taxon>Lysobacterales</taxon>
        <taxon>Rhodanobacteraceae</taxon>
        <taxon>Rhodanobacter</taxon>
    </lineage>
</organism>
<dbReference type="EMBL" id="JBHSMK010000009">
    <property type="protein sequence ID" value="MFC5438031.1"/>
    <property type="molecule type" value="Genomic_DNA"/>
</dbReference>
<dbReference type="Pfam" id="PF20598">
    <property type="entry name" value="DUF6795"/>
    <property type="match status" value="1"/>
</dbReference>
<name>A0ABW0JQA1_9GAMM</name>
<keyword evidence="4" id="KW-1185">Reference proteome</keyword>
<dbReference type="Proteomes" id="UP001596013">
    <property type="component" value="Unassembled WGS sequence"/>
</dbReference>
<evidence type="ECO:0000256" key="1">
    <source>
        <dbReference type="SAM" id="MobiDB-lite"/>
    </source>
</evidence>
<evidence type="ECO:0000313" key="3">
    <source>
        <dbReference type="EMBL" id="MFC5438031.1"/>
    </source>
</evidence>
<reference evidence="4" key="1">
    <citation type="journal article" date="2019" name="Int. J. Syst. Evol. Microbiol.">
        <title>The Global Catalogue of Microorganisms (GCM) 10K type strain sequencing project: providing services to taxonomists for standard genome sequencing and annotation.</title>
        <authorList>
            <consortium name="The Broad Institute Genomics Platform"/>
            <consortium name="The Broad Institute Genome Sequencing Center for Infectious Disease"/>
            <person name="Wu L."/>
            <person name="Ma J."/>
        </authorList>
    </citation>
    <scope>NUCLEOTIDE SEQUENCE [LARGE SCALE GENOMIC DNA]</scope>
    <source>
        <strain evidence="4">JCM 17130</strain>
    </source>
</reference>
<accession>A0ABW0JQA1</accession>
<feature type="domain" description="DUF6795" evidence="2">
    <location>
        <begin position="59"/>
        <end position="165"/>
    </location>
</feature>
<gene>
    <name evidence="3" type="ORF">ACFPME_15830</name>
</gene>
<comment type="caution">
    <text evidence="3">The sequence shown here is derived from an EMBL/GenBank/DDBJ whole genome shotgun (WGS) entry which is preliminary data.</text>
</comment>
<proteinExistence type="predicted"/>
<feature type="region of interest" description="Disordered" evidence="1">
    <location>
        <begin position="1"/>
        <end position="21"/>
    </location>
</feature>
<protein>
    <submittedName>
        <fullName evidence="3">DUF6795 domain-containing protein</fullName>
    </submittedName>
</protein>
<evidence type="ECO:0000259" key="2">
    <source>
        <dbReference type="Pfam" id="PF20598"/>
    </source>
</evidence>
<dbReference type="InterPro" id="IPR046474">
    <property type="entry name" value="DUF6795"/>
</dbReference>
<evidence type="ECO:0000313" key="4">
    <source>
        <dbReference type="Proteomes" id="UP001596013"/>
    </source>
</evidence>
<dbReference type="RefSeq" id="WP_377306794.1">
    <property type="nucleotide sequence ID" value="NZ_JBHSMK010000009.1"/>
</dbReference>